<evidence type="ECO:0000313" key="1">
    <source>
        <dbReference type="EnsemblPlants" id="OGLUM05G20060.10"/>
    </source>
</evidence>
<proteinExistence type="predicted"/>
<dbReference type="EnsemblPlants" id="OGLUM05G20060.5">
    <property type="protein sequence ID" value="OGLUM05G20060.5"/>
    <property type="gene ID" value="OGLUM05G20060"/>
</dbReference>
<evidence type="ECO:0000313" key="2">
    <source>
        <dbReference type="Proteomes" id="UP000026961"/>
    </source>
</evidence>
<organism evidence="1">
    <name type="scientific">Oryza glumipatula</name>
    <dbReference type="NCBI Taxonomy" id="40148"/>
    <lineage>
        <taxon>Eukaryota</taxon>
        <taxon>Viridiplantae</taxon>
        <taxon>Streptophyta</taxon>
        <taxon>Embryophyta</taxon>
        <taxon>Tracheophyta</taxon>
        <taxon>Spermatophyta</taxon>
        <taxon>Magnoliopsida</taxon>
        <taxon>Liliopsida</taxon>
        <taxon>Poales</taxon>
        <taxon>Poaceae</taxon>
        <taxon>BOP clade</taxon>
        <taxon>Oryzoideae</taxon>
        <taxon>Oryzeae</taxon>
        <taxon>Oryzinae</taxon>
        <taxon>Oryza</taxon>
    </lineage>
</organism>
<dbReference type="HOGENOM" id="CLU_3160831_0_0_1"/>
<dbReference type="Gramene" id="OGLUM05G20060.1">
    <property type="protein sequence ID" value="OGLUM05G20060.1"/>
    <property type="gene ID" value="OGLUM05G20060"/>
</dbReference>
<reference evidence="1" key="2">
    <citation type="submission" date="2018-05" db="EMBL/GenBank/DDBJ databases">
        <title>OgluRS3 (Oryza glumaepatula Reference Sequence Version 3).</title>
        <authorList>
            <person name="Zhang J."/>
            <person name="Kudrna D."/>
            <person name="Lee S."/>
            <person name="Talag J."/>
            <person name="Welchert J."/>
            <person name="Wing R.A."/>
        </authorList>
    </citation>
    <scope>NUCLEOTIDE SEQUENCE [LARGE SCALE GENOMIC DNA]</scope>
</reference>
<dbReference type="EnsemblPlants" id="OGLUM05G20060.7">
    <property type="protein sequence ID" value="OGLUM05G20060.7"/>
    <property type="gene ID" value="OGLUM05G20060"/>
</dbReference>
<name>A0A0E0A060_9ORYZ</name>
<dbReference type="EnsemblPlants" id="OGLUM05G20060.10">
    <property type="protein sequence ID" value="OGLUM05G20060.10"/>
    <property type="gene ID" value="OGLUM05G20060"/>
</dbReference>
<sequence>MRMLEIDELKTVFGIHYKVFIPILDTFDSKHLNTVNCYATPRAAELGN</sequence>
<dbReference type="Gramene" id="OGLUM05G20060.3">
    <property type="protein sequence ID" value="OGLUM05G20060.3"/>
    <property type="gene ID" value="OGLUM05G20060"/>
</dbReference>
<dbReference type="Gramene" id="OGLUM05G20060.10">
    <property type="protein sequence ID" value="OGLUM05G20060.10"/>
    <property type="gene ID" value="OGLUM05G20060"/>
</dbReference>
<dbReference type="AlphaFoldDB" id="A0A0E0A060"/>
<accession>A0A0E0A060</accession>
<protein>
    <submittedName>
        <fullName evidence="1">Uncharacterized protein</fullName>
    </submittedName>
</protein>
<reference evidence="1" key="1">
    <citation type="submission" date="2015-04" db="UniProtKB">
        <authorList>
            <consortium name="EnsemblPlants"/>
        </authorList>
    </citation>
    <scope>IDENTIFICATION</scope>
</reference>
<dbReference type="EnsemblPlants" id="OGLUM05G20060.3">
    <property type="protein sequence ID" value="OGLUM05G20060.3"/>
    <property type="gene ID" value="OGLUM05G20060"/>
</dbReference>
<keyword evidence="2" id="KW-1185">Reference proteome</keyword>
<dbReference type="Proteomes" id="UP000026961">
    <property type="component" value="Chromosome 5"/>
</dbReference>
<dbReference type="Gramene" id="OGLUM05G20060.7">
    <property type="protein sequence ID" value="OGLUM05G20060.7"/>
    <property type="gene ID" value="OGLUM05G20060"/>
</dbReference>
<dbReference type="Gramene" id="OGLUM05G20060.5">
    <property type="protein sequence ID" value="OGLUM05G20060.5"/>
    <property type="gene ID" value="OGLUM05G20060"/>
</dbReference>
<dbReference type="EnsemblPlants" id="OGLUM05G20060.1">
    <property type="protein sequence ID" value="OGLUM05G20060.1"/>
    <property type="gene ID" value="OGLUM05G20060"/>
</dbReference>